<dbReference type="OrthoDB" id="691673at2759"/>
<dbReference type="PANTHER" id="PTHR42790">
    <property type="entry name" value="AMINOTRANSFERASE"/>
    <property type="match status" value="1"/>
</dbReference>
<accession>A0A5N6UA59</accession>
<dbReference type="SUPFAM" id="SSF53383">
    <property type="entry name" value="PLP-dependent transferases"/>
    <property type="match status" value="1"/>
</dbReference>
<keyword evidence="4 7" id="KW-0808">Transferase</keyword>
<dbReference type="InterPro" id="IPR015421">
    <property type="entry name" value="PyrdxlP-dep_Trfase_major"/>
</dbReference>
<evidence type="ECO:0000313" key="8">
    <source>
        <dbReference type="Proteomes" id="UP000326950"/>
    </source>
</evidence>
<dbReference type="InterPro" id="IPR004839">
    <property type="entry name" value="Aminotransferase_I/II_large"/>
</dbReference>
<keyword evidence="8" id="KW-1185">Reference proteome</keyword>
<dbReference type="CDD" id="cd00609">
    <property type="entry name" value="AAT_like"/>
    <property type="match status" value="1"/>
</dbReference>
<dbReference type="PANTHER" id="PTHR42790:SF21">
    <property type="entry name" value="AROMATIC_AMINOADIPATE AMINOTRANSFERASE 1"/>
    <property type="match status" value="1"/>
</dbReference>
<protein>
    <submittedName>
        <fullName evidence="7">Putative aromatic aminotransferase Aro8</fullName>
    </submittedName>
</protein>
<reference evidence="7 8" key="1">
    <citation type="submission" date="2019-04" db="EMBL/GenBank/DDBJ databases">
        <title>Friends and foes A comparative genomics study of 23 Aspergillus species from section Flavi.</title>
        <authorList>
            <consortium name="DOE Joint Genome Institute"/>
            <person name="Kjaerbolling I."/>
            <person name="Vesth T."/>
            <person name="Frisvad J.C."/>
            <person name="Nybo J.L."/>
            <person name="Theobald S."/>
            <person name="Kildgaard S."/>
            <person name="Isbrandt T."/>
            <person name="Kuo A."/>
            <person name="Sato A."/>
            <person name="Lyhne E.K."/>
            <person name="Kogle M.E."/>
            <person name="Wiebenga A."/>
            <person name="Kun R.S."/>
            <person name="Lubbers R.J."/>
            <person name="Makela M.R."/>
            <person name="Barry K."/>
            <person name="Chovatia M."/>
            <person name="Clum A."/>
            <person name="Daum C."/>
            <person name="Haridas S."/>
            <person name="He G."/>
            <person name="LaButti K."/>
            <person name="Lipzen A."/>
            <person name="Mondo S."/>
            <person name="Riley R."/>
            <person name="Salamov A."/>
            <person name="Simmons B.A."/>
            <person name="Magnuson J.K."/>
            <person name="Henrissat B."/>
            <person name="Mortensen U.H."/>
            <person name="Larsen T.O."/>
            <person name="Devries R.P."/>
            <person name="Grigoriev I.V."/>
            <person name="Machida M."/>
            <person name="Baker S.E."/>
            <person name="Andersen M.R."/>
        </authorList>
    </citation>
    <scope>NUCLEOTIDE SEQUENCE [LARGE SCALE GENOMIC DNA]</scope>
    <source>
        <strain evidence="7 8">CBS 117626</strain>
    </source>
</reference>
<evidence type="ECO:0000313" key="7">
    <source>
        <dbReference type="EMBL" id="KAE8155480.1"/>
    </source>
</evidence>
<dbReference type="EMBL" id="ML738853">
    <property type="protein sequence ID" value="KAE8155480.1"/>
    <property type="molecule type" value="Genomic_DNA"/>
</dbReference>
<dbReference type="GO" id="GO:0030170">
    <property type="term" value="F:pyridoxal phosphate binding"/>
    <property type="evidence" value="ECO:0007669"/>
    <property type="project" value="InterPro"/>
</dbReference>
<comment type="cofactor">
    <cofactor evidence="1">
        <name>pyridoxal 5'-phosphate</name>
        <dbReference type="ChEBI" id="CHEBI:597326"/>
    </cofactor>
</comment>
<dbReference type="GO" id="GO:0006571">
    <property type="term" value="P:tyrosine biosynthetic process"/>
    <property type="evidence" value="ECO:0007669"/>
    <property type="project" value="TreeGrafter"/>
</dbReference>
<name>A0A5N6UA59_ASPTM</name>
<evidence type="ECO:0000256" key="4">
    <source>
        <dbReference type="ARBA" id="ARBA00022679"/>
    </source>
</evidence>
<dbReference type="InterPro" id="IPR050859">
    <property type="entry name" value="Class-I_PLP-dep_aminotransf"/>
</dbReference>
<keyword evidence="3 7" id="KW-0032">Aminotransferase</keyword>
<evidence type="ECO:0000256" key="2">
    <source>
        <dbReference type="ARBA" id="ARBA00007441"/>
    </source>
</evidence>
<dbReference type="Proteomes" id="UP000326950">
    <property type="component" value="Unassembled WGS sequence"/>
</dbReference>
<dbReference type="GO" id="GO:0009074">
    <property type="term" value="P:aromatic amino acid family catabolic process"/>
    <property type="evidence" value="ECO:0007669"/>
    <property type="project" value="TreeGrafter"/>
</dbReference>
<comment type="similarity">
    <text evidence="2">Belongs to the class-I pyridoxal-phosphate-dependent aminotransferase family.</text>
</comment>
<dbReference type="GO" id="GO:0008793">
    <property type="term" value="F:aromatic-amino-acid transaminase activity"/>
    <property type="evidence" value="ECO:0007669"/>
    <property type="project" value="TreeGrafter"/>
</dbReference>
<dbReference type="AlphaFoldDB" id="A0A5N6UA59"/>
<dbReference type="Gene3D" id="3.40.640.10">
    <property type="entry name" value="Type I PLP-dependent aspartate aminotransferase-like (Major domain)"/>
    <property type="match status" value="1"/>
</dbReference>
<evidence type="ECO:0000259" key="6">
    <source>
        <dbReference type="Pfam" id="PF00155"/>
    </source>
</evidence>
<dbReference type="GO" id="GO:0019878">
    <property type="term" value="P:lysine biosynthetic process via aminoadipic acid"/>
    <property type="evidence" value="ECO:0007669"/>
    <property type="project" value="TreeGrafter"/>
</dbReference>
<dbReference type="GO" id="GO:0047536">
    <property type="term" value="F:2-aminoadipate transaminase activity"/>
    <property type="evidence" value="ECO:0007669"/>
    <property type="project" value="TreeGrafter"/>
</dbReference>
<gene>
    <name evidence="7" type="ORF">BDV40DRAFT_311122</name>
</gene>
<dbReference type="InterPro" id="IPR015424">
    <property type="entry name" value="PyrdxlP-dep_Trfase"/>
</dbReference>
<feature type="domain" description="Aminotransferase class I/classII large" evidence="6">
    <location>
        <begin position="71"/>
        <end position="445"/>
    </location>
</feature>
<organism evidence="7 8">
    <name type="scientific">Aspergillus tamarii</name>
    <dbReference type="NCBI Taxonomy" id="41984"/>
    <lineage>
        <taxon>Eukaryota</taxon>
        <taxon>Fungi</taxon>
        <taxon>Dikarya</taxon>
        <taxon>Ascomycota</taxon>
        <taxon>Pezizomycotina</taxon>
        <taxon>Eurotiomycetes</taxon>
        <taxon>Eurotiomycetidae</taxon>
        <taxon>Eurotiales</taxon>
        <taxon>Aspergillaceae</taxon>
        <taxon>Aspergillus</taxon>
        <taxon>Aspergillus subgen. Circumdati</taxon>
    </lineage>
</organism>
<evidence type="ECO:0000256" key="1">
    <source>
        <dbReference type="ARBA" id="ARBA00001933"/>
    </source>
</evidence>
<sequence length="458" mass="51773">MQAVHHVLGRSGIRSLGPGAPSPSRFPFYHMRIGVSLSTEDFEEAVASSMSELQVGKYDSRSGISKYDLATALQYGVGTGSKQLLSFIMEHVKLIHKPRYQNWKCILTTGNTSALDTALRIFGDPGDYILVEDHAYPTLFETGLPLGFQFARVQMDGQGLSPAHLDKVLSTWDDSGINGKKKPRLLYTVPTGQNPTGTTPDIHRRRAIYEIVQKHNLYILEDDPYYYIQMPPYCSASVETQIAHPDTVDEFSNHLLPSYLSLDTDGRVFRMDSFSKTFAPGTRLGWVTAAEPVIDKVMRIHEVSVQDPSGFSQMVMFQLLHNGWGHLGWVRWLAHLQRTYTLRRNVLLDACERFLPPQVVRWSTPRGGFFIWLTIDWLKHPHAKHKSAREIEQEIYDSALDRGSLIMPGSWFLPDRGEKGIQGVFFRITFAAAKEQDMREATQALGTALRNVFQLETA</sequence>
<proteinExistence type="inferred from homology"/>
<evidence type="ECO:0000256" key="5">
    <source>
        <dbReference type="ARBA" id="ARBA00022898"/>
    </source>
</evidence>
<evidence type="ECO:0000256" key="3">
    <source>
        <dbReference type="ARBA" id="ARBA00022576"/>
    </source>
</evidence>
<keyword evidence="5" id="KW-0663">Pyridoxal phosphate</keyword>
<dbReference type="Pfam" id="PF00155">
    <property type="entry name" value="Aminotran_1_2"/>
    <property type="match status" value="1"/>
</dbReference>